<gene>
    <name evidence="4" type="ORF">HJC23_012384</name>
</gene>
<evidence type="ECO:0000256" key="2">
    <source>
        <dbReference type="SAM" id="SignalP"/>
    </source>
</evidence>
<evidence type="ECO:0000313" key="5">
    <source>
        <dbReference type="Proteomes" id="UP001516023"/>
    </source>
</evidence>
<dbReference type="Pfam" id="PF00850">
    <property type="entry name" value="Hist_deacetyl"/>
    <property type="match status" value="1"/>
</dbReference>
<protein>
    <recommendedName>
        <fullName evidence="3">Histone deacetylase domain-containing protein</fullName>
    </recommendedName>
</protein>
<reference evidence="4 5" key="1">
    <citation type="journal article" date="2020" name="G3 (Bethesda)">
        <title>Improved Reference Genome for Cyclotella cryptica CCMP332, a Model for Cell Wall Morphogenesis, Salinity Adaptation, and Lipid Production in Diatoms (Bacillariophyta).</title>
        <authorList>
            <person name="Roberts W.R."/>
            <person name="Downey K.M."/>
            <person name="Ruck E.C."/>
            <person name="Traller J.C."/>
            <person name="Alverson A.J."/>
        </authorList>
    </citation>
    <scope>NUCLEOTIDE SEQUENCE [LARGE SCALE GENOMIC DNA]</scope>
    <source>
        <strain evidence="4 5">CCMP332</strain>
    </source>
</reference>
<sequence length="436" mass="50060">MTLFLLTSTTITSPAHAKLSQRLCYSYQTGTFQTALRSNRFHRAHRPRARCAATAASDQDTPRVTSLEYPFRPYFPIYYNDVYEVDLPPGHRFPMEKYRKVRMALQDRIMSIAEENRKVDCATTQQLETTHHPTYISRYLSGKLTERENRNIGFPWSEKHVRRSLSSVGGTVAAALSAWEEFVRRRTRIQTLEQHSLLNHESTSHHTNKDHWLCWAAHVAGGTHHAFSDYGEGFCIFSDIAVAANVLLRTYGEQSPQSMINPLSTIRRILIIDLDVHQGNGNAALFRENDRVKTFSMHCVANYFSEKQHSDLDVEMPAGCDDETYLSTLRHWLRRIEEHNYDNDEDTSKRKFDVIFYQAGVDIHHADRLGKLSITSKGITRRNSLVFEFANRMGSPLIICMGGGYPKGDDWTPILEAHTGVYWEAHQFLSSVRNKS</sequence>
<dbReference type="PANTHER" id="PTHR10625">
    <property type="entry name" value="HISTONE DEACETYLASE HDAC1-RELATED"/>
    <property type="match status" value="1"/>
</dbReference>
<evidence type="ECO:0000256" key="1">
    <source>
        <dbReference type="ARBA" id="ARBA00022801"/>
    </source>
</evidence>
<keyword evidence="2" id="KW-0732">Signal</keyword>
<keyword evidence="1" id="KW-0378">Hydrolase</keyword>
<feature type="signal peptide" evidence="2">
    <location>
        <begin position="1"/>
        <end position="17"/>
    </location>
</feature>
<dbReference type="InterPro" id="IPR023801">
    <property type="entry name" value="His_deacetylse_dom"/>
</dbReference>
<evidence type="ECO:0000259" key="3">
    <source>
        <dbReference type="Pfam" id="PF00850"/>
    </source>
</evidence>
<feature type="chain" id="PRO_5044743399" description="Histone deacetylase domain-containing protein" evidence="2">
    <location>
        <begin position="18"/>
        <end position="436"/>
    </location>
</feature>
<dbReference type="PRINTS" id="PR01270">
    <property type="entry name" value="HDASUPER"/>
</dbReference>
<dbReference type="PANTHER" id="PTHR10625:SF19">
    <property type="entry name" value="HISTONE DEACETYLASE 12"/>
    <property type="match status" value="1"/>
</dbReference>
<dbReference type="AlphaFoldDB" id="A0ABD3PCM6"/>
<keyword evidence="5" id="KW-1185">Reference proteome</keyword>
<proteinExistence type="predicted"/>
<dbReference type="Gene3D" id="3.40.800.20">
    <property type="entry name" value="Histone deacetylase domain"/>
    <property type="match status" value="1"/>
</dbReference>
<evidence type="ECO:0000313" key="4">
    <source>
        <dbReference type="EMBL" id="KAL3785829.1"/>
    </source>
</evidence>
<accession>A0ABD3PCM6</accession>
<dbReference type="InterPro" id="IPR044150">
    <property type="entry name" value="HDAC_classIV"/>
</dbReference>
<dbReference type="InterPro" id="IPR000286">
    <property type="entry name" value="HDACs"/>
</dbReference>
<feature type="domain" description="Histone deacetylase" evidence="3">
    <location>
        <begin position="91"/>
        <end position="407"/>
    </location>
</feature>
<dbReference type="SUPFAM" id="SSF52768">
    <property type="entry name" value="Arginase/deacetylase"/>
    <property type="match status" value="1"/>
</dbReference>
<dbReference type="EMBL" id="JABMIG020000208">
    <property type="protein sequence ID" value="KAL3785829.1"/>
    <property type="molecule type" value="Genomic_DNA"/>
</dbReference>
<dbReference type="Proteomes" id="UP001516023">
    <property type="component" value="Unassembled WGS sequence"/>
</dbReference>
<dbReference type="InterPro" id="IPR037138">
    <property type="entry name" value="His_deacetylse_dom_sf"/>
</dbReference>
<dbReference type="InterPro" id="IPR023696">
    <property type="entry name" value="Ureohydrolase_dom_sf"/>
</dbReference>
<organism evidence="4 5">
    <name type="scientific">Cyclotella cryptica</name>
    <dbReference type="NCBI Taxonomy" id="29204"/>
    <lineage>
        <taxon>Eukaryota</taxon>
        <taxon>Sar</taxon>
        <taxon>Stramenopiles</taxon>
        <taxon>Ochrophyta</taxon>
        <taxon>Bacillariophyta</taxon>
        <taxon>Coscinodiscophyceae</taxon>
        <taxon>Thalassiosirophycidae</taxon>
        <taxon>Stephanodiscales</taxon>
        <taxon>Stephanodiscaceae</taxon>
        <taxon>Cyclotella</taxon>
    </lineage>
</organism>
<name>A0ABD3PCM6_9STRA</name>
<dbReference type="CDD" id="cd09993">
    <property type="entry name" value="HDAC_classIV"/>
    <property type="match status" value="1"/>
</dbReference>
<dbReference type="GO" id="GO:0016787">
    <property type="term" value="F:hydrolase activity"/>
    <property type="evidence" value="ECO:0007669"/>
    <property type="project" value="UniProtKB-KW"/>
</dbReference>
<comment type="caution">
    <text evidence="4">The sequence shown here is derived from an EMBL/GenBank/DDBJ whole genome shotgun (WGS) entry which is preliminary data.</text>
</comment>